<name>A0AAE1QIA2_9EUCA</name>
<feature type="compositionally biased region" description="Basic and acidic residues" evidence="1">
    <location>
        <begin position="1"/>
        <end position="19"/>
    </location>
</feature>
<organism evidence="2 3">
    <name type="scientific">Petrolisthes manimaculis</name>
    <dbReference type="NCBI Taxonomy" id="1843537"/>
    <lineage>
        <taxon>Eukaryota</taxon>
        <taxon>Metazoa</taxon>
        <taxon>Ecdysozoa</taxon>
        <taxon>Arthropoda</taxon>
        <taxon>Crustacea</taxon>
        <taxon>Multicrustacea</taxon>
        <taxon>Malacostraca</taxon>
        <taxon>Eumalacostraca</taxon>
        <taxon>Eucarida</taxon>
        <taxon>Decapoda</taxon>
        <taxon>Pleocyemata</taxon>
        <taxon>Anomura</taxon>
        <taxon>Galatheoidea</taxon>
        <taxon>Porcellanidae</taxon>
        <taxon>Petrolisthes</taxon>
    </lineage>
</organism>
<dbReference type="AlphaFoldDB" id="A0AAE1QIA2"/>
<evidence type="ECO:0000256" key="1">
    <source>
        <dbReference type="SAM" id="MobiDB-lite"/>
    </source>
</evidence>
<proteinExistence type="predicted"/>
<comment type="caution">
    <text evidence="2">The sequence shown here is derived from an EMBL/GenBank/DDBJ whole genome shotgun (WGS) entry which is preliminary data.</text>
</comment>
<accession>A0AAE1QIA2</accession>
<dbReference type="Proteomes" id="UP001292094">
    <property type="component" value="Unassembled WGS sequence"/>
</dbReference>
<sequence>MNGEVEVRSEENNTEERRKSNGGHLKKKDDWGSGGCVCILEDQTSRVSATVGQWRGQRMVVHGGAGSAVKRSEERKK</sequence>
<evidence type="ECO:0000313" key="2">
    <source>
        <dbReference type="EMBL" id="KAK4326845.1"/>
    </source>
</evidence>
<gene>
    <name evidence="2" type="ORF">Pmani_002645</name>
</gene>
<protein>
    <submittedName>
        <fullName evidence="2">Uncharacterized protein</fullName>
    </submittedName>
</protein>
<dbReference type="EMBL" id="JAWZYT010000192">
    <property type="protein sequence ID" value="KAK4326845.1"/>
    <property type="molecule type" value="Genomic_DNA"/>
</dbReference>
<keyword evidence="3" id="KW-1185">Reference proteome</keyword>
<evidence type="ECO:0000313" key="3">
    <source>
        <dbReference type="Proteomes" id="UP001292094"/>
    </source>
</evidence>
<feature type="region of interest" description="Disordered" evidence="1">
    <location>
        <begin position="1"/>
        <end position="33"/>
    </location>
</feature>
<reference evidence="2" key="1">
    <citation type="submission" date="2023-11" db="EMBL/GenBank/DDBJ databases">
        <title>Genome assemblies of two species of porcelain crab, Petrolisthes cinctipes and Petrolisthes manimaculis (Anomura: Porcellanidae).</title>
        <authorList>
            <person name="Angst P."/>
        </authorList>
    </citation>
    <scope>NUCLEOTIDE SEQUENCE</scope>
    <source>
        <strain evidence="2">PB745_02</strain>
        <tissue evidence="2">Gill</tissue>
    </source>
</reference>